<dbReference type="EMBL" id="AP024169">
    <property type="protein sequence ID" value="BCN31657.1"/>
    <property type="molecule type" value="Genomic_DNA"/>
</dbReference>
<evidence type="ECO:0000313" key="6">
    <source>
        <dbReference type="Proteomes" id="UP000595897"/>
    </source>
</evidence>
<dbReference type="Gene3D" id="2.60.120.10">
    <property type="entry name" value="Jelly Rolls"/>
    <property type="match status" value="1"/>
</dbReference>
<dbReference type="SMART" id="SM00342">
    <property type="entry name" value="HTH_ARAC"/>
    <property type="match status" value="2"/>
</dbReference>
<dbReference type="InterPro" id="IPR014710">
    <property type="entry name" value="RmlC-like_jellyroll"/>
</dbReference>
<dbReference type="Pfam" id="PF12833">
    <property type="entry name" value="HTH_18"/>
    <property type="match status" value="2"/>
</dbReference>
<dbReference type="InterPro" id="IPR009057">
    <property type="entry name" value="Homeodomain-like_sf"/>
</dbReference>
<dbReference type="InterPro" id="IPR011051">
    <property type="entry name" value="RmlC_Cupin_sf"/>
</dbReference>
<evidence type="ECO:0000256" key="1">
    <source>
        <dbReference type="ARBA" id="ARBA00023015"/>
    </source>
</evidence>
<name>A0A7R7IDL0_9FIRM</name>
<reference evidence="5 6" key="1">
    <citation type="submission" date="2020-11" db="EMBL/GenBank/DDBJ databases">
        <title>Draft genome sequencing of a Lachnospiraceae strain isolated from anoxic soil subjected to BSD treatment.</title>
        <authorList>
            <person name="Uek A."/>
            <person name="Tonouchi A."/>
        </authorList>
    </citation>
    <scope>NUCLEOTIDE SEQUENCE [LARGE SCALE GENOMIC DNA]</scope>
    <source>
        <strain evidence="5 6">TB5</strain>
    </source>
</reference>
<accession>A0A7R7IDL0</accession>
<dbReference type="RefSeq" id="WP_271712763.1">
    <property type="nucleotide sequence ID" value="NZ_AP024169.1"/>
</dbReference>
<evidence type="ECO:0000256" key="3">
    <source>
        <dbReference type="ARBA" id="ARBA00023163"/>
    </source>
</evidence>
<evidence type="ECO:0000256" key="2">
    <source>
        <dbReference type="ARBA" id="ARBA00023125"/>
    </source>
</evidence>
<dbReference type="PROSITE" id="PS00041">
    <property type="entry name" value="HTH_ARAC_FAMILY_1"/>
    <property type="match status" value="1"/>
</dbReference>
<proteinExistence type="predicted"/>
<sequence length="404" mass="46763">MNHINSKEYLGFSQAKYIENDPVQYKLRANEVIFRESQEVHFHDDIELFFVIDGKATLNVNNEPNSISSGNLVMLMPYHVHSIILDSSSLRIYQCSISLGLLLLSSISRVIEQHISYSLAYGNVVVKLTGREQESMGKDFEEMIKELHSDCLFNTMVGLNIVSKIILLFSRNIATNIIECETPDHSITWKLMQYMNTNFSNDITAKSLATKFSLPPLKINNYFYLLTGENLSTNLHRTRIRYACSMLQFDQLSSSYIGKYVGYKNTSSFFRKFKEIKNMTPDEYRKSHIPNDMTYKCLNNSWKILLYIYEHYAEPMSETSISQALFLSTENIHTELLSNFDMSLPDLITQIRLQYACSFLLVLDAPILNIAYLSGFSSVRTFNRCFKKIMGYTPLEFRKQRISK</sequence>
<feature type="domain" description="HTH araC/xylS-type" evidence="4">
    <location>
        <begin position="302"/>
        <end position="400"/>
    </location>
</feature>
<dbReference type="PANTHER" id="PTHR43280:SF2">
    <property type="entry name" value="HTH-TYPE TRANSCRIPTIONAL REGULATOR EXSA"/>
    <property type="match status" value="1"/>
</dbReference>
<keyword evidence="2" id="KW-0238">DNA-binding</keyword>
<evidence type="ECO:0000259" key="4">
    <source>
        <dbReference type="PROSITE" id="PS01124"/>
    </source>
</evidence>
<dbReference type="AlphaFoldDB" id="A0A7R7IDL0"/>
<evidence type="ECO:0000313" key="5">
    <source>
        <dbReference type="EMBL" id="BCN31657.1"/>
    </source>
</evidence>
<dbReference type="GO" id="GO:0003700">
    <property type="term" value="F:DNA-binding transcription factor activity"/>
    <property type="evidence" value="ECO:0007669"/>
    <property type="project" value="InterPro"/>
</dbReference>
<dbReference type="GO" id="GO:0043565">
    <property type="term" value="F:sequence-specific DNA binding"/>
    <property type="evidence" value="ECO:0007669"/>
    <property type="project" value="InterPro"/>
</dbReference>
<dbReference type="InterPro" id="IPR018060">
    <property type="entry name" value="HTH_AraC"/>
</dbReference>
<dbReference type="PANTHER" id="PTHR43280">
    <property type="entry name" value="ARAC-FAMILY TRANSCRIPTIONAL REGULATOR"/>
    <property type="match status" value="1"/>
</dbReference>
<dbReference type="InterPro" id="IPR018062">
    <property type="entry name" value="HTH_AraC-typ_CS"/>
</dbReference>
<dbReference type="PROSITE" id="PS01124">
    <property type="entry name" value="HTH_ARAC_FAMILY_2"/>
    <property type="match status" value="2"/>
</dbReference>
<organism evidence="5 6">
    <name type="scientific">Anaeromicropila herbilytica</name>
    <dbReference type="NCBI Taxonomy" id="2785025"/>
    <lineage>
        <taxon>Bacteria</taxon>
        <taxon>Bacillati</taxon>
        <taxon>Bacillota</taxon>
        <taxon>Clostridia</taxon>
        <taxon>Lachnospirales</taxon>
        <taxon>Lachnospiraceae</taxon>
        <taxon>Anaeromicropila</taxon>
    </lineage>
</organism>
<dbReference type="SUPFAM" id="SSF46689">
    <property type="entry name" value="Homeodomain-like"/>
    <property type="match status" value="2"/>
</dbReference>
<dbReference type="InterPro" id="IPR003313">
    <property type="entry name" value="AraC-bd"/>
</dbReference>
<feature type="domain" description="HTH araC/xylS-type" evidence="4">
    <location>
        <begin position="189"/>
        <end position="287"/>
    </location>
</feature>
<dbReference type="SUPFAM" id="SSF51182">
    <property type="entry name" value="RmlC-like cupins"/>
    <property type="match status" value="1"/>
</dbReference>
<dbReference type="KEGG" id="ahb:bsdtb5_29520"/>
<keyword evidence="6" id="KW-1185">Reference proteome</keyword>
<keyword evidence="1" id="KW-0805">Transcription regulation</keyword>
<dbReference type="Gene3D" id="1.10.10.60">
    <property type="entry name" value="Homeodomain-like"/>
    <property type="match status" value="2"/>
</dbReference>
<protein>
    <recommendedName>
        <fullName evidence="4">HTH araC/xylS-type domain-containing protein</fullName>
    </recommendedName>
</protein>
<gene>
    <name evidence="5" type="ORF">bsdtb5_29520</name>
</gene>
<keyword evidence="3" id="KW-0804">Transcription</keyword>
<dbReference type="Pfam" id="PF02311">
    <property type="entry name" value="AraC_binding"/>
    <property type="match status" value="1"/>
</dbReference>
<dbReference type="Proteomes" id="UP000595897">
    <property type="component" value="Chromosome"/>
</dbReference>